<dbReference type="Gramene" id="TraesWEE_scaffold_049119_01G000100.1">
    <property type="protein sequence ID" value="TraesWEE_scaffold_049119_01G000100.1"/>
    <property type="gene ID" value="TraesWEE_scaffold_049119_01G000100"/>
</dbReference>
<dbReference type="AlphaFoldDB" id="A0A3B6N162"/>
<dbReference type="OrthoDB" id="694116at2759"/>
<name>A0A3B6N162_WHEAT</name>
<dbReference type="Gramene" id="TraesCLE_scaffold_079278_01G000100.1">
    <property type="protein sequence ID" value="TraesCLE_scaffold_079278_01G000100.1"/>
    <property type="gene ID" value="TraesCLE_scaffold_079278_01G000100"/>
</dbReference>
<dbReference type="Gramene" id="TraesROB_scaffold_011766_01G000400.1">
    <property type="protein sequence ID" value="TraesROB_scaffold_011766_01G000400.1"/>
    <property type="gene ID" value="TraesROB_scaffold_011766_01G000400"/>
</dbReference>
<dbReference type="Gramene" id="TraesRN5D0101142800.1">
    <property type="protein sequence ID" value="TraesRN5D0101142800.1"/>
    <property type="gene ID" value="TraesRN5D0101142800"/>
</dbReference>
<protein>
    <submittedName>
        <fullName evidence="2">Uncharacterized protein</fullName>
    </submittedName>
</protein>
<organism evidence="2">
    <name type="scientific">Triticum aestivum</name>
    <name type="common">Wheat</name>
    <dbReference type="NCBI Taxonomy" id="4565"/>
    <lineage>
        <taxon>Eukaryota</taxon>
        <taxon>Viridiplantae</taxon>
        <taxon>Streptophyta</taxon>
        <taxon>Embryophyta</taxon>
        <taxon>Tracheophyta</taxon>
        <taxon>Spermatophyta</taxon>
        <taxon>Magnoliopsida</taxon>
        <taxon>Liliopsida</taxon>
        <taxon>Poales</taxon>
        <taxon>Poaceae</taxon>
        <taxon>BOP clade</taxon>
        <taxon>Pooideae</taxon>
        <taxon>Triticodae</taxon>
        <taxon>Triticeae</taxon>
        <taxon>Triticinae</taxon>
        <taxon>Triticum</taxon>
    </lineage>
</organism>
<proteinExistence type="predicted"/>
<dbReference type="Proteomes" id="UP000019116">
    <property type="component" value="Chromosome 5D"/>
</dbReference>
<evidence type="ECO:0000313" key="3">
    <source>
        <dbReference type="Proteomes" id="UP000019116"/>
    </source>
</evidence>
<dbReference type="EnsemblPlants" id="TraesCS5D02G505400.1">
    <property type="protein sequence ID" value="TraesCS5D02G505400.1.cds1"/>
    <property type="gene ID" value="TraesCS5D02G505400"/>
</dbReference>
<dbReference type="SMR" id="A0A3B6N162"/>
<sequence length="133" mass="14994">MAAEKTLATTAWSYPYVEYMAQWERQVERRQLFLRSYHFSRDAEVSPRARTRRVVWATPAPRRRQGAPTSPRAHPPLLRLGRSGAPPTLHPTPGRRPRVPLRPPPPEGAAGRERRVRLLLVTTSQVASGGVDS</sequence>
<dbReference type="Gramene" id="TraesCS5D03G1105000.1">
    <property type="protein sequence ID" value="TraesCS5D03G1105000.1.CDS1"/>
    <property type="gene ID" value="TraesCS5D03G1105000"/>
</dbReference>
<reference evidence="2" key="1">
    <citation type="submission" date="2018-08" db="EMBL/GenBank/DDBJ databases">
        <authorList>
            <person name="Rossello M."/>
        </authorList>
    </citation>
    <scope>NUCLEOTIDE SEQUENCE [LARGE SCALE GENOMIC DNA]</scope>
    <source>
        <strain evidence="2">cv. Chinese Spring</strain>
    </source>
</reference>
<accession>A0A3B6N162</accession>
<keyword evidence="3" id="KW-1185">Reference proteome</keyword>
<feature type="region of interest" description="Disordered" evidence="1">
    <location>
        <begin position="56"/>
        <end position="114"/>
    </location>
</feature>
<dbReference type="Gramene" id="TraesCAD_scaffold_023964_01G000500.1">
    <property type="protein sequence ID" value="TraesCAD_scaffold_023964_01G000500.1"/>
    <property type="gene ID" value="TraesCAD_scaffold_023964_01G000500"/>
</dbReference>
<evidence type="ECO:0000256" key="1">
    <source>
        <dbReference type="SAM" id="MobiDB-lite"/>
    </source>
</evidence>
<dbReference type="Gramene" id="TraesCS5D02G505400.1">
    <property type="protein sequence ID" value="TraesCS5D02G505400.1.cds1"/>
    <property type="gene ID" value="TraesCS5D02G505400"/>
</dbReference>
<evidence type="ECO:0000313" key="2">
    <source>
        <dbReference type="EnsemblPlants" id="TraesCS5D02G505400.1.cds1"/>
    </source>
</evidence>
<reference evidence="2" key="2">
    <citation type="submission" date="2018-10" db="UniProtKB">
        <authorList>
            <consortium name="EnsemblPlants"/>
        </authorList>
    </citation>
    <scope>IDENTIFICATION</scope>
</reference>